<keyword evidence="4" id="KW-0337">GPI-anchor biosynthesis</keyword>
<feature type="transmembrane region" description="Helical" evidence="13">
    <location>
        <begin position="503"/>
        <end position="525"/>
    </location>
</feature>
<dbReference type="GO" id="GO:0006506">
    <property type="term" value="P:GPI anchor biosynthetic process"/>
    <property type="evidence" value="ECO:0007669"/>
    <property type="project" value="UniProtKB-KW"/>
</dbReference>
<evidence type="ECO:0000256" key="1">
    <source>
        <dbReference type="ARBA" id="ARBA00004477"/>
    </source>
</evidence>
<reference evidence="14 15" key="1">
    <citation type="submission" date="2023-10" db="EMBL/GenBank/DDBJ databases">
        <title>Genomes of two closely related lineages of the louse Polyplax serrata with different host specificities.</title>
        <authorList>
            <person name="Martinu J."/>
            <person name="Tarabai H."/>
            <person name="Stefka J."/>
            <person name="Hypsa V."/>
        </authorList>
    </citation>
    <scope>NUCLEOTIDE SEQUENCE [LARGE SCALE GENOMIC DNA]</scope>
    <source>
        <strain evidence="14">HR10_N</strain>
    </source>
</reference>
<feature type="transmembrane region" description="Helical" evidence="13">
    <location>
        <begin position="1059"/>
        <end position="1081"/>
    </location>
</feature>
<dbReference type="InterPro" id="IPR039524">
    <property type="entry name" value="PIGO/GPI13"/>
</dbReference>
<dbReference type="AlphaFoldDB" id="A0AAN8SBH7"/>
<feature type="transmembrane region" description="Helical" evidence="13">
    <location>
        <begin position="695"/>
        <end position="713"/>
    </location>
</feature>
<dbReference type="InterPro" id="IPR037675">
    <property type="entry name" value="PIG-O_N"/>
</dbReference>
<feature type="transmembrane region" description="Helical" evidence="13">
    <location>
        <begin position="725"/>
        <end position="746"/>
    </location>
</feature>
<dbReference type="CDD" id="cd16023">
    <property type="entry name" value="GPI_EPT_3"/>
    <property type="match status" value="1"/>
</dbReference>
<feature type="transmembrane region" description="Helical" evidence="13">
    <location>
        <begin position="473"/>
        <end position="491"/>
    </location>
</feature>
<sequence length="1100" mass="124801">MRRSWKYFLFLLWLSYLFVCGILLFTRGFLLSRRTLLQKSSCIENLDCSPLQKLSKEDPCLENTQLYLECLDRNQLKLRDNSREQCLKSDRKVVLLIIDALRYDFAFYNHTLEPQQLLPFQNRLGILDELLTTLPNNSLLLKFIANPPTTTMQRLKGLTTGSLPTFIDIGSNFATPEINEDNILDQLLEQKKKVVFMGDDTWTALYPGRFKRQYPYPSFNVWDLDTVDNGIITHLKPELLKKDWSLLIAHFLGVDHCGHKYGPFHPEMSRKLNQMNDVIRSVVDTMDENTMLFVIGDHGMTPTGDHGGESSDEITSALFVYSPVPFLSGNIVVKTDSVYQVDIVPTLAAILGFAIPFSNLGKVILPALPQSRQNSNVNDINSDIQQALNILSINVEQIMLYINTYSRQIHAFSKGKVSSLLDRFHSLKWKLTTVNDNTSFKFYHKTAIEFLNYVRELCEEVWVQFDSFSMSRGLVLTFLLLAFTFFIIEGIPCSRLNSLLDGLFLWIAYSTVVVCVAVSIMLQNYKIVDDMYLLIYVSTLSISMLIMAIVVVQNWDEITMLWFNTYRNRDWSNVLTRFIHLCSLLLMFSNSFVIEEGSVLSFMLNTAVWLVVYNINFQESELSTKSKGNEKGSWLTKILSQTKVRSLLLAVIFTFLLRGSQYYWRCREEQKWCIIATDSTKATTSFKSGRGNLDAITPLAVLALFVSATRIWLRSCGNLVGFSPTVILVRYAPSVVVVCLGGFWVLQGLPQEARSKLFVPWQLQILPCTAFFLIGLTIFSLYVQPLCVYVMEKKSDVVSVYGNENIIPQLFHQVKKVIKNSDENESLRSKSPLVYGLATAYSAVFIILAEFISLFVISLLGDVLASSVIVMFAAMVVVLTILAYARLDSSIVTNQIFHVPWTYVLIWGLLASYFFYGTGHQPTFPGIHWYAAFVGTGGQFSSNIIPGFLVGANTFGSYIIAGLILPALLIAPFTLPVMLPSWCSTTGHASDKIMKKHAANEIREGDICLYERDGLSQYALLKLSSKYILYHGTRIFTCMLAAAVHCRHLMVWMIFTPRFIFEGVSFMVSLVSVLLGNLLFIRVSIKVDDLMNDIYKKLDL</sequence>
<keyword evidence="8 13" id="KW-1133">Transmembrane helix</keyword>
<feature type="transmembrane region" description="Helical" evidence="13">
    <location>
        <begin position="896"/>
        <end position="915"/>
    </location>
</feature>
<evidence type="ECO:0000256" key="4">
    <source>
        <dbReference type="ARBA" id="ARBA00022502"/>
    </source>
</evidence>
<protein>
    <recommendedName>
        <fullName evidence="12">GPI ethanolamine phosphate transferase 3, catalytic subunit</fullName>
    </recommendedName>
    <alternativeName>
        <fullName evidence="11">Phosphatidylinositol-glycan biosynthesis class O protein</fullName>
    </alternativeName>
</protein>
<evidence type="ECO:0000256" key="2">
    <source>
        <dbReference type="ARBA" id="ARBA00004687"/>
    </source>
</evidence>
<comment type="similarity">
    <text evidence="3">Belongs to the PIGG/PIGN/PIGO family. PIGO subfamily.</text>
</comment>
<evidence type="ECO:0000256" key="7">
    <source>
        <dbReference type="ARBA" id="ARBA00022824"/>
    </source>
</evidence>
<keyword evidence="9 13" id="KW-0472">Membrane</keyword>
<comment type="pathway">
    <text evidence="2">Glycolipid biosynthesis; glycosylphosphatidylinositol-anchor biosynthesis.</text>
</comment>
<evidence type="ECO:0000256" key="13">
    <source>
        <dbReference type="SAM" id="Phobius"/>
    </source>
</evidence>
<feature type="transmembrane region" description="Helical" evidence="13">
    <location>
        <begin position="863"/>
        <end position="884"/>
    </location>
</feature>
<evidence type="ECO:0000256" key="5">
    <source>
        <dbReference type="ARBA" id="ARBA00022679"/>
    </source>
</evidence>
<dbReference type="GO" id="GO:0051377">
    <property type="term" value="F:mannose-ethanolamine phosphotransferase activity"/>
    <property type="evidence" value="ECO:0007669"/>
    <property type="project" value="InterPro"/>
</dbReference>
<comment type="caution">
    <text evidence="14">The sequence shown here is derived from an EMBL/GenBank/DDBJ whole genome shotgun (WGS) entry which is preliminary data.</text>
</comment>
<feature type="transmembrane region" description="Helical" evidence="13">
    <location>
        <begin position="927"/>
        <end position="951"/>
    </location>
</feature>
<keyword evidence="6 13" id="KW-0812">Transmembrane</keyword>
<dbReference type="InterPro" id="IPR017850">
    <property type="entry name" value="Alkaline_phosphatase_core_sf"/>
</dbReference>
<feature type="transmembrane region" description="Helical" evidence="13">
    <location>
        <begin position="574"/>
        <end position="593"/>
    </location>
</feature>
<feature type="transmembrane region" description="Helical" evidence="13">
    <location>
        <begin position="958"/>
        <end position="979"/>
    </location>
</feature>
<keyword evidence="10" id="KW-0325">Glycoprotein</keyword>
<evidence type="ECO:0000256" key="6">
    <source>
        <dbReference type="ARBA" id="ARBA00022692"/>
    </source>
</evidence>
<dbReference type="Gene3D" id="3.40.720.10">
    <property type="entry name" value="Alkaline Phosphatase, subunit A"/>
    <property type="match status" value="1"/>
</dbReference>
<feature type="transmembrane region" description="Helical" evidence="13">
    <location>
        <begin position="761"/>
        <end position="783"/>
    </location>
</feature>
<gene>
    <name evidence="14" type="ORF">RUM43_004990</name>
</gene>
<organism evidence="14 15">
    <name type="scientific">Polyplax serrata</name>
    <name type="common">Common mouse louse</name>
    <dbReference type="NCBI Taxonomy" id="468196"/>
    <lineage>
        <taxon>Eukaryota</taxon>
        <taxon>Metazoa</taxon>
        <taxon>Ecdysozoa</taxon>
        <taxon>Arthropoda</taxon>
        <taxon>Hexapoda</taxon>
        <taxon>Insecta</taxon>
        <taxon>Pterygota</taxon>
        <taxon>Neoptera</taxon>
        <taxon>Paraneoptera</taxon>
        <taxon>Psocodea</taxon>
        <taxon>Troctomorpha</taxon>
        <taxon>Phthiraptera</taxon>
        <taxon>Anoplura</taxon>
        <taxon>Polyplacidae</taxon>
        <taxon>Polyplax</taxon>
    </lineage>
</organism>
<evidence type="ECO:0000256" key="11">
    <source>
        <dbReference type="ARBA" id="ARBA00079084"/>
    </source>
</evidence>
<evidence type="ECO:0000313" key="15">
    <source>
        <dbReference type="Proteomes" id="UP001372834"/>
    </source>
</evidence>
<dbReference type="InterPro" id="IPR002591">
    <property type="entry name" value="Phosphodiest/P_Trfase"/>
</dbReference>
<comment type="subcellular location">
    <subcellularLocation>
        <location evidence="1">Endoplasmic reticulum membrane</location>
        <topology evidence="1">Multi-pass membrane protein</topology>
    </subcellularLocation>
</comment>
<dbReference type="Pfam" id="PF01663">
    <property type="entry name" value="Phosphodiest"/>
    <property type="match status" value="1"/>
</dbReference>
<dbReference type="Proteomes" id="UP001372834">
    <property type="component" value="Unassembled WGS sequence"/>
</dbReference>
<dbReference type="PANTHER" id="PTHR23071:SF1">
    <property type="entry name" value="GPI ETHANOLAMINE PHOSPHATE TRANSFERASE 3"/>
    <property type="match status" value="1"/>
</dbReference>
<name>A0AAN8SBH7_POLSC</name>
<evidence type="ECO:0000256" key="10">
    <source>
        <dbReference type="ARBA" id="ARBA00023180"/>
    </source>
</evidence>
<keyword evidence="5" id="KW-0808">Transferase</keyword>
<evidence type="ECO:0000256" key="8">
    <source>
        <dbReference type="ARBA" id="ARBA00022989"/>
    </source>
</evidence>
<evidence type="ECO:0000256" key="3">
    <source>
        <dbReference type="ARBA" id="ARBA00008695"/>
    </source>
</evidence>
<feature type="transmembrane region" description="Helical" evidence="13">
    <location>
        <begin position="7"/>
        <end position="30"/>
    </location>
</feature>
<evidence type="ECO:0000256" key="12">
    <source>
        <dbReference type="ARBA" id="ARBA00093602"/>
    </source>
</evidence>
<dbReference type="PANTHER" id="PTHR23071">
    <property type="entry name" value="PHOSPHATIDYLINOSITOL GLYCAN"/>
    <property type="match status" value="1"/>
</dbReference>
<keyword evidence="7" id="KW-0256">Endoplasmic reticulum</keyword>
<dbReference type="FunFam" id="3.40.720.10:FF:000041">
    <property type="entry name" value="GPI ethanolamine phosphate transferase 3"/>
    <property type="match status" value="1"/>
</dbReference>
<dbReference type="GO" id="GO:0005789">
    <property type="term" value="C:endoplasmic reticulum membrane"/>
    <property type="evidence" value="ECO:0007669"/>
    <property type="project" value="UniProtKB-SubCell"/>
</dbReference>
<feature type="transmembrane region" description="Helical" evidence="13">
    <location>
        <begin position="833"/>
        <end position="857"/>
    </location>
</feature>
<evidence type="ECO:0000313" key="14">
    <source>
        <dbReference type="EMBL" id="KAK6643485.1"/>
    </source>
</evidence>
<proteinExistence type="inferred from homology"/>
<accession>A0AAN8SBH7</accession>
<dbReference type="EMBL" id="JAWJWE010000002">
    <property type="protein sequence ID" value="KAK6643485.1"/>
    <property type="molecule type" value="Genomic_DNA"/>
</dbReference>
<dbReference type="SUPFAM" id="SSF53649">
    <property type="entry name" value="Alkaline phosphatase-like"/>
    <property type="match status" value="1"/>
</dbReference>
<feature type="transmembrane region" description="Helical" evidence="13">
    <location>
        <begin position="531"/>
        <end position="553"/>
    </location>
</feature>
<evidence type="ECO:0000256" key="9">
    <source>
        <dbReference type="ARBA" id="ARBA00023136"/>
    </source>
</evidence>